<organism evidence="1 2">
    <name type="scientific">Rhizopus azygosporus</name>
    <name type="common">Rhizopus microsporus var. azygosporus</name>
    <dbReference type="NCBI Taxonomy" id="86630"/>
    <lineage>
        <taxon>Eukaryota</taxon>
        <taxon>Fungi</taxon>
        <taxon>Fungi incertae sedis</taxon>
        <taxon>Mucoromycota</taxon>
        <taxon>Mucoromycotina</taxon>
        <taxon>Mucoromycetes</taxon>
        <taxon>Mucorales</taxon>
        <taxon>Mucorineae</taxon>
        <taxon>Rhizopodaceae</taxon>
        <taxon>Rhizopus</taxon>
    </lineage>
</organism>
<keyword evidence="2" id="KW-1185">Reference proteome</keyword>
<sequence length="64" mass="7477">MRYSRKSPYELSNDALKVNLQNMIEGLRERSPVELEYVSPQSYTGSPIESRDMPNVVELEEKWS</sequence>
<dbReference type="OrthoDB" id="2264380at2759"/>
<reference evidence="1 2" key="1">
    <citation type="journal article" date="2018" name="G3 (Bethesda)">
        <title>Phylogenetic and Phylogenomic Definition of Rhizopus Species.</title>
        <authorList>
            <person name="Gryganskyi A.P."/>
            <person name="Golan J."/>
            <person name="Dolatabadi S."/>
            <person name="Mondo S."/>
            <person name="Robb S."/>
            <person name="Idnurm A."/>
            <person name="Muszewska A."/>
            <person name="Steczkiewicz K."/>
            <person name="Masonjones S."/>
            <person name="Liao H.L."/>
            <person name="Gajdeczka M.T."/>
            <person name="Anike F."/>
            <person name="Vuek A."/>
            <person name="Anishchenko I.M."/>
            <person name="Voigt K."/>
            <person name="de Hoog G.S."/>
            <person name="Smith M.E."/>
            <person name="Heitman J."/>
            <person name="Vilgalys R."/>
            <person name="Stajich J.E."/>
        </authorList>
    </citation>
    <scope>NUCLEOTIDE SEQUENCE [LARGE SCALE GENOMIC DNA]</scope>
    <source>
        <strain evidence="1 2">CBS 357.93</strain>
    </source>
</reference>
<name>A0A367JXJ8_RHIAZ</name>
<gene>
    <name evidence="1" type="ORF">CU097_008708</name>
</gene>
<dbReference type="Proteomes" id="UP000252139">
    <property type="component" value="Unassembled WGS sequence"/>
</dbReference>
<evidence type="ECO:0000313" key="1">
    <source>
        <dbReference type="EMBL" id="RCH94615.1"/>
    </source>
</evidence>
<accession>A0A367JXJ8</accession>
<comment type="caution">
    <text evidence="1">The sequence shown here is derived from an EMBL/GenBank/DDBJ whole genome shotgun (WGS) entry which is preliminary data.</text>
</comment>
<protein>
    <submittedName>
        <fullName evidence="1">Uncharacterized protein</fullName>
    </submittedName>
</protein>
<dbReference type="AlphaFoldDB" id="A0A367JXJ8"/>
<dbReference type="EMBL" id="PJQL01000558">
    <property type="protein sequence ID" value="RCH94615.1"/>
    <property type="molecule type" value="Genomic_DNA"/>
</dbReference>
<proteinExistence type="predicted"/>
<evidence type="ECO:0000313" key="2">
    <source>
        <dbReference type="Proteomes" id="UP000252139"/>
    </source>
</evidence>